<accession>A0A4W3GY50</accession>
<keyword evidence="4" id="KW-0547">Nucleotide-binding</keyword>
<sequence>MIKMSCVVLSRRVLDMPTEELGLPAYRKLDIEAWMPGRGKYGEISSASNCTDYQSRRLNIMYRDRQTRLKYAHTVNATACAVPRTLIAILEANQLQVNNNNYLCLYRAPSRGWGEWGELP</sequence>
<keyword evidence="6" id="KW-0030">Aminoacyl-tRNA synthetase</keyword>
<reference evidence="9" key="4">
    <citation type="submission" date="2025-08" db="UniProtKB">
        <authorList>
            <consortium name="Ensembl"/>
        </authorList>
    </citation>
    <scope>IDENTIFICATION</scope>
</reference>
<dbReference type="Gene3D" id="3.30.930.10">
    <property type="entry name" value="Bira Bifunctional Protein, Domain 2"/>
    <property type="match status" value="1"/>
</dbReference>
<evidence type="ECO:0000256" key="1">
    <source>
        <dbReference type="ARBA" id="ARBA00010728"/>
    </source>
</evidence>
<comment type="similarity">
    <text evidence="1">Belongs to the class-II aminoacyl-tRNA synthetase family. Type-1 seryl-tRNA synthetase subfamily.</text>
</comment>
<reference evidence="10" key="2">
    <citation type="journal article" date="2007" name="PLoS Biol.">
        <title>Survey sequencing and comparative analysis of the elephant shark (Callorhinchus milii) genome.</title>
        <authorList>
            <person name="Venkatesh B."/>
            <person name="Kirkness E.F."/>
            <person name="Loh Y.H."/>
            <person name="Halpern A.L."/>
            <person name="Lee A.P."/>
            <person name="Johnson J."/>
            <person name="Dandona N."/>
            <person name="Viswanathan L.D."/>
            <person name="Tay A."/>
            <person name="Venter J.C."/>
            <person name="Strausberg R.L."/>
            <person name="Brenner S."/>
        </authorList>
    </citation>
    <scope>NUCLEOTIDE SEQUENCE [LARGE SCALE GENOMIC DNA]</scope>
</reference>
<dbReference type="GO" id="GO:0006434">
    <property type="term" value="P:seryl-tRNA aminoacylation"/>
    <property type="evidence" value="ECO:0007669"/>
    <property type="project" value="InterPro"/>
</dbReference>
<reference evidence="10" key="3">
    <citation type="journal article" date="2014" name="Nature">
        <title>Elephant shark genome provides unique insights into gnathostome evolution.</title>
        <authorList>
            <consortium name="International Elephant Shark Genome Sequencing Consortium"/>
            <person name="Venkatesh B."/>
            <person name="Lee A.P."/>
            <person name="Ravi V."/>
            <person name="Maurya A.K."/>
            <person name="Lian M.M."/>
            <person name="Swann J.B."/>
            <person name="Ohta Y."/>
            <person name="Flajnik M.F."/>
            <person name="Sutoh Y."/>
            <person name="Kasahara M."/>
            <person name="Hoon S."/>
            <person name="Gangu V."/>
            <person name="Roy S.W."/>
            <person name="Irimia M."/>
            <person name="Korzh V."/>
            <person name="Kondrychyn I."/>
            <person name="Lim Z.W."/>
            <person name="Tay B.H."/>
            <person name="Tohari S."/>
            <person name="Kong K.W."/>
            <person name="Ho S."/>
            <person name="Lorente-Galdos B."/>
            <person name="Quilez J."/>
            <person name="Marques-Bonet T."/>
            <person name="Raney B.J."/>
            <person name="Ingham P.W."/>
            <person name="Tay A."/>
            <person name="Hillier L.W."/>
            <person name="Minx P."/>
            <person name="Boehm T."/>
            <person name="Wilson R.K."/>
            <person name="Brenner S."/>
            <person name="Warren W.C."/>
        </authorList>
    </citation>
    <scope>NUCLEOTIDE SEQUENCE [LARGE SCALE GENOMIC DNA]</scope>
</reference>
<dbReference type="STRING" id="7868.ENSCMIP00000009288"/>
<dbReference type="AlphaFoldDB" id="A0A4W3GY50"/>
<dbReference type="Proteomes" id="UP000314986">
    <property type="component" value="Unassembled WGS sequence"/>
</dbReference>
<dbReference type="Pfam" id="PF00587">
    <property type="entry name" value="tRNA-synt_2b"/>
    <property type="match status" value="1"/>
</dbReference>
<keyword evidence="5" id="KW-0067">ATP-binding</keyword>
<dbReference type="GeneTree" id="ENSGT00940000153792"/>
<dbReference type="InterPro" id="IPR045864">
    <property type="entry name" value="aa-tRNA-synth_II/BPL/LPL"/>
</dbReference>
<dbReference type="SUPFAM" id="SSF55681">
    <property type="entry name" value="Class II aaRS and biotin synthetases"/>
    <property type="match status" value="1"/>
</dbReference>
<dbReference type="GO" id="GO:0005524">
    <property type="term" value="F:ATP binding"/>
    <property type="evidence" value="ECO:0007669"/>
    <property type="project" value="UniProtKB-KW"/>
</dbReference>
<evidence type="ECO:0000313" key="9">
    <source>
        <dbReference type="Ensembl" id="ENSCMIP00000009288.1"/>
    </source>
</evidence>
<reference evidence="9" key="5">
    <citation type="submission" date="2025-09" db="UniProtKB">
        <authorList>
            <consortium name="Ensembl"/>
        </authorList>
    </citation>
    <scope>IDENTIFICATION</scope>
</reference>
<evidence type="ECO:0000256" key="6">
    <source>
        <dbReference type="ARBA" id="ARBA00023146"/>
    </source>
</evidence>
<evidence type="ECO:0000259" key="8">
    <source>
        <dbReference type="PROSITE" id="PS50862"/>
    </source>
</evidence>
<reference evidence="10" key="1">
    <citation type="journal article" date="2006" name="Science">
        <title>Ancient noncoding elements conserved in the human genome.</title>
        <authorList>
            <person name="Venkatesh B."/>
            <person name="Kirkness E.F."/>
            <person name="Loh Y.H."/>
            <person name="Halpern A.L."/>
            <person name="Lee A.P."/>
            <person name="Johnson J."/>
            <person name="Dandona N."/>
            <person name="Viswanathan L.D."/>
            <person name="Tay A."/>
            <person name="Venter J.C."/>
            <person name="Strausberg R.L."/>
            <person name="Brenner S."/>
        </authorList>
    </citation>
    <scope>NUCLEOTIDE SEQUENCE [LARGE SCALE GENOMIC DNA]</scope>
</reference>
<dbReference type="InterPro" id="IPR006195">
    <property type="entry name" value="aa-tRNA-synth_II"/>
</dbReference>
<dbReference type="InterPro" id="IPR002317">
    <property type="entry name" value="Ser-tRNA-ligase_type_1"/>
</dbReference>
<evidence type="ECO:0000256" key="3">
    <source>
        <dbReference type="ARBA" id="ARBA00022598"/>
    </source>
</evidence>
<dbReference type="PROSITE" id="PS50862">
    <property type="entry name" value="AA_TRNA_LIGASE_II"/>
    <property type="match status" value="1"/>
</dbReference>
<keyword evidence="10" id="KW-1185">Reference proteome</keyword>
<dbReference type="PANTHER" id="PTHR11778">
    <property type="entry name" value="SERYL-TRNA SYNTHETASE"/>
    <property type="match status" value="1"/>
</dbReference>
<dbReference type="GO" id="GO:0004828">
    <property type="term" value="F:serine-tRNA ligase activity"/>
    <property type="evidence" value="ECO:0007669"/>
    <property type="project" value="UniProtKB-EC"/>
</dbReference>
<evidence type="ECO:0000256" key="4">
    <source>
        <dbReference type="ARBA" id="ARBA00022741"/>
    </source>
</evidence>
<evidence type="ECO:0000313" key="10">
    <source>
        <dbReference type="Proteomes" id="UP000314986"/>
    </source>
</evidence>
<dbReference type="Ensembl" id="ENSCMIT00000009544.1">
    <property type="protein sequence ID" value="ENSCMIP00000009288.1"/>
    <property type="gene ID" value="ENSCMIG00000004933.1"/>
</dbReference>
<evidence type="ECO:0000256" key="2">
    <source>
        <dbReference type="ARBA" id="ARBA00012840"/>
    </source>
</evidence>
<dbReference type="OMA" id="ILETHHT"/>
<name>A0A4W3GY50_CALMI</name>
<dbReference type="PRINTS" id="PR00981">
    <property type="entry name" value="TRNASYNTHSER"/>
</dbReference>
<organism evidence="9 10">
    <name type="scientific">Callorhinchus milii</name>
    <name type="common">Ghost shark</name>
    <dbReference type="NCBI Taxonomy" id="7868"/>
    <lineage>
        <taxon>Eukaryota</taxon>
        <taxon>Metazoa</taxon>
        <taxon>Chordata</taxon>
        <taxon>Craniata</taxon>
        <taxon>Vertebrata</taxon>
        <taxon>Chondrichthyes</taxon>
        <taxon>Holocephali</taxon>
        <taxon>Chimaeriformes</taxon>
        <taxon>Callorhinchidae</taxon>
        <taxon>Callorhinchus</taxon>
    </lineage>
</organism>
<dbReference type="InParanoid" id="A0A4W3GY50"/>
<protein>
    <recommendedName>
        <fullName evidence="2">serine--tRNA ligase</fullName>
        <ecNumber evidence="2">6.1.1.11</ecNumber>
    </recommendedName>
    <alternativeName>
        <fullName evidence="7">Seryl-tRNA synthetase</fullName>
    </alternativeName>
</protein>
<evidence type="ECO:0000256" key="7">
    <source>
        <dbReference type="ARBA" id="ARBA00031113"/>
    </source>
</evidence>
<feature type="domain" description="Aminoacyl-transfer RNA synthetases class-II family profile" evidence="8">
    <location>
        <begin position="1"/>
        <end position="109"/>
    </location>
</feature>
<evidence type="ECO:0000256" key="5">
    <source>
        <dbReference type="ARBA" id="ARBA00022840"/>
    </source>
</evidence>
<keyword evidence="3" id="KW-0436">Ligase</keyword>
<dbReference type="EC" id="6.1.1.11" evidence="2"/>
<dbReference type="InterPro" id="IPR002314">
    <property type="entry name" value="aa-tRNA-synt_IIb"/>
</dbReference>
<proteinExistence type="inferred from homology"/>